<dbReference type="EMBL" id="FQWM01000005">
    <property type="protein sequence ID" value="SHH40116.1"/>
    <property type="molecule type" value="Genomic_DNA"/>
</dbReference>
<dbReference type="STRING" id="870908.SAMN04488044_2440"/>
<organism evidence="2 3">
    <name type="scientific">Cognatishimia maritima</name>
    <dbReference type="NCBI Taxonomy" id="870908"/>
    <lineage>
        <taxon>Bacteria</taxon>
        <taxon>Pseudomonadati</taxon>
        <taxon>Pseudomonadota</taxon>
        <taxon>Alphaproteobacteria</taxon>
        <taxon>Rhodobacterales</taxon>
        <taxon>Paracoccaceae</taxon>
        <taxon>Cognatishimia</taxon>
    </lineage>
</organism>
<dbReference type="AlphaFoldDB" id="A0A1M5SNP2"/>
<evidence type="ECO:0000313" key="3">
    <source>
        <dbReference type="Proteomes" id="UP000184211"/>
    </source>
</evidence>
<feature type="domain" description="Nudix hydrolase" evidence="1">
    <location>
        <begin position="19"/>
        <end position="150"/>
    </location>
</feature>
<gene>
    <name evidence="2" type="ORF">SAMN04488044_2440</name>
</gene>
<dbReference type="SUPFAM" id="SSF55811">
    <property type="entry name" value="Nudix"/>
    <property type="match status" value="1"/>
</dbReference>
<reference evidence="3" key="1">
    <citation type="submission" date="2016-11" db="EMBL/GenBank/DDBJ databases">
        <authorList>
            <person name="Varghese N."/>
            <person name="Submissions S."/>
        </authorList>
    </citation>
    <scope>NUCLEOTIDE SEQUENCE [LARGE SCALE GENOMIC DNA]</scope>
    <source>
        <strain evidence="3">DSM 28223</strain>
    </source>
</reference>
<dbReference type="Pfam" id="PF00293">
    <property type="entry name" value="NUDIX"/>
    <property type="match status" value="1"/>
</dbReference>
<dbReference type="InterPro" id="IPR000086">
    <property type="entry name" value="NUDIX_hydrolase_dom"/>
</dbReference>
<keyword evidence="3" id="KW-1185">Reference proteome</keyword>
<dbReference type="PROSITE" id="PS51462">
    <property type="entry name" value="NUDIX"/>
    <property type="match status" value="1"/>
</dbReference>
<dbReference type="GO" id="GO:0003824">
    <property type="term" value="F:catalytic activity"/>
    <property type="evidence" value="ECO:0007669"/>
    <property type="project" value="UniProtKB-ARBA"/>
</dbReference>
<dbReference type="InterPro" id="IPR015797">
    <property type="entry name" value="NUDIX_hydrolase-like_dom_sf"/>
</dbReference>
<dbReference type="Gene3D" id="3.90.79.10">
    <property type="entry name" value="Nucleoside Triphosphate Pyrophosphohydrolase"/>
    <property type="match status" value="1"/>
</dbReference>
<accession>A0A1M5SNP2</accession>
<evidence type="ECO:0000259" key="1">
    <source>
        <dbReference type="PROSITE" id="PS51462"/>
    </source>
</evidence>
<dbReference type="Proteomes" id="UP000184211">
    <property type="component" value="Unassembled WGS sequence"/>
</dbReference>
<protein>
    <submittedName>
        <fullName evidence="2">8-oxo-dGTP diphosphatase</fullName>
    </submittedName>
</protein>
<evidence type="ECO:0000313" key="2">
    <source>
        <dbReference type="EMBL" id="SHH40116.1"/>
    </source>
</evidence>
<name>A0A1M5SNP2_9RHOB</name>
<sequence length="155" mass="17056">MTPAMAETPNLAFVSDTRSRFYGAKVTVFVGSRIVTILRDNKAVIPFPGHWDLPGGGREGKESAWDCAARECQEETALVLDRADLLWGRPYQTGIHTNWFFVACISEDRAAGMTLGDEGQALKLMTADEYLCHPKAIPHFQKRLADWIAGCAGAL</sequence>
<proteinExistence type="predicted"/>